<dbReference type="PANTHER" id="PTHR19854">
    <property type="entry name" value="TRANSDUCIN BETA-LIKE 3"/>
    <property type="match status" value="1"/>
</dbReference>
<evidence type="ECO:0000313" key="7">
    <source>
        <dbReference type="EMBL" id="GMT16708.1"/>
    </source>
</evidence>
<feature type="repeat" description="WD" evidence="5">
    <location>
        <begin position="360"/>
        <end position="402"/>
    </location>
</feature>
<keyword evidence="3" id="KW-0677">Repeat</keyword>
<evidence type="ECO:0000313" key="8">
    <source>
        <dbReference type="Proteomes" id="UP001432322"/>
    </source>
</evidence>
<dbReference type="InterPro" id="IPR015943">
    <property type="entry name" value="WD40/YVTN_repeat-like_dom_sf"/>
</dbReference>
<dbReference type="GO" id="GO:0030686">
    <property type="term" value="C:90S preribosome"/>
    <property type="evidence" value="ECO:0007669"/>
    <property type="project" value="TreeGrafter"/>
</dbReference>
<dbReference type="PANTHER" id="PTHR19854:SF15">
    <property type="entry name" value="TRANSDUCIN BETA-LIKE PROTEIN 3"/>
    <property type="match status" value="1"/>
</dbReference>
<feature type="repeat" description="WD" evidence="5">
    <location>
        <begin position="595"/>
        <end position="627"/>
    </location>
</feature>
<dbReference type="PROSITE" id="PS00678">
    <property type="entry name" value="WD_REPEATS_1"/>
    <property type="match status" value="1"/>
</dbReference>
<feature type="repeat" description="WD" evidence="5">
    <location>
        <begin position="106"/>
        <end position="147"/>
    </location>
</feature>
<keyword evidence="4" id="KW-0539">Nucleus</keyword>
<sequence length="782" mass="85301">SMPRVSTGSIRCLRKSRCVETLFNGGDTAWRNDGSILYTMRGDVVKAVRVDDPLQSTTIGSEEEGLKLTSIVLDDSNTRLTVAFTNGLMRELDVSGVAPRELRSWRSLHSAPILAMAYSPLSNLLATGSSDFAVLIWDMESHRLVAKLVGPSVVSALVFISSTEVAVGYMDGTARIFKRDEEEEDGGFTLIHDLKNHSSRVTTISVDPATGFIVLSSRDQTATVVDPMTGVKKNTVLLFEACESSVIVPDSRLFTVGEEGKIKEWNMQKSKQVKCELIANEPLESISYNSVRHELMVITATKNIVFLDGETMKVKREIVGMHDEIFSVALMGDKDEFLAVASNSPELKLYETATYNCKFVTGHTASVVSLSVPHWNPSLLASCAKDNAVIVWKLDAERHTLGVLAVCSGHTSAPSSISFSHTATAPFLLSTGYDTMLKLWPLKTLPAKPAESVEAAVHLACASTLKAHAKDATCVDVSPNDAVAVTGGMDKMAKLWAVDSGSMQLGIVGTLSGHKRGIWDARFSPQGDKVATSSGDAIVRVFSVSDRSMLATLEGHTSAVLKVLFVNNGNQLLSADSGGIMRVWDVKGGVEDLAQEAHEDKIWSVCSSRKEEMYVSAGSDGRIVVWEDATELLQKEEMEKQMKHAQEVQTLDNLMADGRYKDALKFALGLDRPYCALKVVIALGDAGELGAAILDLDKGELQVLMQFTTKWNTNTKTSHPAQLVLQSVLLQIAPETLLEMPGIGGILAELLPYTKRHYDRLNKARQDVSLLNYYWKHMRVAN</sequence>
<dbReference type="CDD" id="cd00200">
    <property type="entry name" value="WD40"/>
    <property type="match status" value="1"/>
</dbReference>
<accession>A0AAV5VEQ9</accession>
<dbReference type="GO" id="GO:0000472">
    <property type="term" value="P:endonucleolytic cleavage to generate mature 5'-end of SSU-rRNA from (SSU-rRNA, 5.8S rRNA, LSU-rRNA)"/>
    <property type="evidence" value="ECO:0007669"/>
    <property type="project" value="TreeGrafter"/>
</dbReference>
<dbReference type="InterPro" id="IPR001680">
    <property type="entry name" value="WD40_rpt"/>
</dbReference>
<organism evidence="7 8">
    <name type="scientific">Pristionchus fissidentatus</name>
    <dbReference type="NCBI Taxonomy" id="1538716"/>
    <lineage>
        <taxon>Eukaryota</taxon>
        <taxon>Metazoa</taxon>
        <taxon>Ecdysozoa</taxon>
        <taxon>Nematoda</taxon>
        <taxon>Chromadorea</taxon>
        <taxon>Rhabditida</taxon>
        <taxon>Rhabditina</taxon>
        <taxon>Diplogasteromorpha</taxon>
        <taxon>Diplogasteroidea</taxon>
        <taxon>Neodiplogasteridae</taxon>
        <taxon>Pristionchus</taxon>
    </lineage>
</organism>
<comment type="subcellular location">
    <subcellularLocation>
        <location evidence="1">Nucleus</location>
        <location evidence="1">Nucleolus</location>
    </subcellularLocation>
</comment>
<feature type="domain" description="U3 small nucleolar RNA-associated protein 13 C-terminal" evidence="6">
    <location>
        <begin position="649"/>
        <end position="778"/>
    </location>
</feature>
<feature type="repeat" description="WD" evidence="5">
    <location>
        <begin position="511"/>
        <end position="552"/>
    </location>
</feature>
<evidence type="ECO:0000256" key="5">
    <source>
        <dbReference type="PROSITE-ProRule" id="PRU00221"/>
    </source>
</evidence>
<name>A0AAV5VEQ9_9BILA</name>
<dbReference type="Gene3D" id="2.130.10.10">
    <property type="entry name" value="YVTN repeat-like/Quinoprotein amine dehydrogenase"/>
    <property type="match status" value="3"/>
</dbReference>
<feature type="non-terminal residue" evidence="7">
    <location>
        <position position="1"/>
    </location>
</feature>
<evidence type="ECO:0000259" key="6">
    <source>
        <dbReference type="Pfam" id="PF08625"/>
    </source>
</evidence>
<keyword evidence="8" id="KW-1185">Reference proteome</keyword>
<keyword evidence="2 5" id="KW-0853">WD repeat</keyword>
<dbReference type="GO" id="GO:0000480">
    <property type="term" value="P:endonucleolytic cleavage in 5'-ETS of tricistronic rRNA transcript (SSU-rRNA, 5.8S rRNA, LSU-rRNA)"/>
    <property type="evidence" value="ECO:0007669"/>
    <property type="project" value="TreeGrafter"/>
</dbReference>
<evidence type="ECO:0000256" key="1">
    <source>
        <dbReference type="ARBA" id="ARBA00004604"/>
    </source>
</evidence>
<dbReference type="GO" id="GO:0034511">
    <property type="term" value="F:U3 snoRNA binding"/>
    <property type="evidence" value="ECO:0007669"/>
    <property type="project" value="TreeGrafter"/>
</dbReference>
<comment type="caution">
    <text evidence="7">The sequence shown here is derived from an EMBL/GenBank/DDBJ whole genome shotgun (WGS) entry which is preliminary data.</text>
</comment>
<feature type="repeat" description="WD" evidence="5">
    <location>
        <begin position="553"/>
        <end position="587"/>
    </location>
</feature>
<dbReference type="GO" id="GO:0032040">
    <property type="term" value="C:small-subunit processome"/>
    <property type="evidence" value="ECO:0007669"/>
    <property type="project" value="InterPro"/>
</dbReference>
<dbReference type="PROSITE" id="PS50294">
    <property type="entry name" value="WD_REPEATS_REGION"/>
    <property type="match status" value="3"/>
</dbReference>
<evidence type="ECO:0000256" key="2">
    <source>
        <dbReference type="ARBA" id="ARBA00022574"/>
    </source>
</evidence>
<dbReference type="Proteomes" id="UP001432322">
    <property type="component" value="Unassembled WGS sequence"/>
</dbReference>
<dbReference type="Pfam" id="PF00400">
    <property type="entry name" value="WD40"/>
    <property type="match status" value="7"/>
</dbReference>
<dbReference type="Pfam" id="PF08625">
    <property type="entry name" value="Utp13"/>
    <property type="match status" value="1"/>
</dbReference>
<proteinExistence type="predicted"/>
<dbReference type="PROSITE" id="PS50082">
    <property type="entry name" value="WD_REPEATS_2"/>
    <property type="match status" value="7"/>
</dbReference>
<dbReference type="SMART" id="SM00320">
    <property type="entry name" value="WD40"/>
    <property type="match status" value="11"/>
</dbReference>
<dbReference type="InterPro" id="IPR019775">
    <property type="entry name" value="WD40_repeat_CS"/>
</dbReference>
<evidence type="ECO:0000256" key="4">
    <source>
        <dbReference type="ARBA" id="ARBA00023242"/>
    </source>
</evidence>
<gene>
    <name evidence="7" type="ORF">PFISCL1PPCAC_8005</name>
</gene>
<dbReference type="SUPFAM" id="SSF50978">
    <property type="entry name" value="WD40 repeat-like"/>
    <property type="match status" value="2"/>
</dbReference>
<dbReference type="InterPro" id="IPR013934">
    <property type="entry name" value="Utp13_C"/>
</dbReference>
<feature type="repeat" description="WD" evidence="5">
    <location>
        <begin position="407"/>
        <end position="444"/>
    </location>
</feature>
<protein>
    <recommendedName>
        <fullName evidence="6">U3 small nucleolar RNA-associated protein 13 C-terminal domain-containing protein</fullName>
    </recommendedName>
</protein>
<evidence type="ECO:0000256" key="3">
    <source>
        <dbReference type="ARBA" id="ARBA00022737"/>
    </source>
</evidence>
<feature type="repeat" description="WD" evidence="5">
    <location>
        <begin position="465"/>
        <end position="506"/>
    </location>
</feature>
<dbReference type="InterPro" id="IPR036322">
    <property type="entry name" value="WD40_repeat_dom_sf"/>
</dbReference>
<reference evidence="7" key="1">
    <citation type="submission" date="2023-10" db="EMBL/GenBank/DDBJ databases">
        <title>Genome assembly of Pristionchus species.</title>
        <authorList>
            <person name="Yoshida K."/>
            <person name="Sommer R.J."/>
        </authorList>
    </citation>
    <scope>NUCLEOTIDE SEQUENCE</scope>
    <source>
        <strain evidence="7">RS5133</strain>
    </source>
</reference>
<dbReference type="EMBL" id="BTSY01000002">
    <property type="protein sequence ID" value="GMT16708.1"/>
    <property type="molecule type" value="Genomic_DNA"/>
</dbReference>
<dbReference type="AlphaFoldDB" id="A0AAV5VEQ9"/>